<keyword evidence="3" id="KW-1185">Reference proteome</keyword>
<dbReference type="GeneTree" id="ENSGT00940000160116"/>
<reference evidence="2" key="3">
    <citation type="submission" date="2025-09" db="UniProtKB">
        <authorList>
            <consortium name="Ensembl"/>
        </authorList>
    </citation>
    <scope>IDENTIFICATION</scope>
</reference>
<accession>A0AAZ3RML6</accession>
<proteinExistence type="predicted"/>
<dbReference type="PANTHER" id="PTHR12505">
    <property type="entry name" value="PHD FINGER TRANSCRIPTION FACTOR"/>
    <property type="match status" value="1"/>
</dbReference>
<dbReference type="Proteomes" id="UP000694402">
    <property type="component" value="Unassembled WGS sequence"/>
</dbReference>
<sequence length="192" mass="21114">MQDDLSEVHKRDYCIWEAFDASGFSSGLGDLFLLDRMESRDFAPPHHLLTERGALVHHAASRITPGGHSTVQHPAHFQPGKYYPSHISMAPHSGASFMGSFLASSLGSPQSHPSGPPASPSSPSYRGVPHSSASPIWFSHSHEGYPRYSGGLTSPFLPMSHLDHHSNSSVLYGQHRFYDTQKVFFSFQIISI</sequence>
<protein>
    <submittedName>
        <fullName evidence="2">BAH domain and coiled-coil containing 1</fullName>
    </submittedName>
</protein>
<feature type="region of interest" description="Disordered" evidence="1">
    <location>
        <begin position="106"/>
        <end position="127"/>
    </location>
</feature>
<evidence type="ECO:0000313" key="2">
    <source>
        <dbReference type="Ensembl" id="ENSOTSP00005141189.1"/>
    </source>
</evidence>
<evidence type="ECO:0000313" key="3">
    <source>
        <dbReference type="Proteomes" id="UP000694402"/>
    </source>
</evidence>
<reference evidence="3" key="1">
    <citation type="journal article" date="2018" name="PLoS ONE">
        <title>Chinook salmon (Oncorhynchus tshawytscha) genome and transcriptome.</title>
        <authorList>
            <person name="Christensen K.A."/>
            <person name="Leong J.S."/>
            <person name="Sakhrani D."/>
            <person name="Biagi C.A."/>
            <person name="Minkley D.R."/>
            <person name="Withler R.E."/>
            <person name="Rondeau E.B."/>
            <person name="Koop B.F."/>
            <person name="Devlin R.H."/>
        </authorList>
    </citation>
    <scope>NUCLEOTIDE SEQUENCE [LARGE SCALE GENOMIC DNA]</scope>
</reference>
<organism evidence="2 3">
    <name type="scientific">Oncorhynchus tshawytscha</name>
    <name type="common">Chinook salmon</name>
    <name type="synonym">Salmo tshawytscha</name>
    <dbReference type="NCBI Taxonomy" id="74940"/>
    <lineage>
        <taxon>Eukaryota</taxon>
        <taxon>Metazoa</taxon>
        <taxon>Chordata</taxon>
        <taxon>Craniata</taxon>
        <taxon>Vertebrata</taxon>
        <taxon>Euteleostomi</taxon>
        <taxon>Actinopterygii</taxon>
        <taxon>Neopterygii</taxon>
        <taxon>Teleostei</taxon>
        <taxon>Protacanthopterygii</taxon>
        <taxon>Salmoniformes</taxon>
        <taxon>Salmonidae</taxon>
        <taxon>Salmoninae</taxon>
        <taxon>Oncorhynchus</taxon>
    </lineage>
</organism>
<reference evidence="2" key="2">
    <citation type="submission" date="2025-08" db="UniProtKB">
        <authorList>
            <consortium name="Ensembl"/>
        </authorList>
    </citation>
    <scope>IDENTIFICATION</scope>
</reference>
<dbReference type="AlphaFoldDB" id="A0AAZ3RML6"/>
<evidence type="ECO:0000256" key="1">
    <source>
        <dbReference type="SAM" id="MobiDB-lite"/>
    </source>
</evidence>
<dbReference type="Ensembl" id="ENSOTST00005144747.1">
    <property type="protein sequence ID" value="ENSOTSP00005141189.1"/>
    <property type="gene ID" value="ENSOTSG00005003702.2"/>
</dbReference>
<dbReference type="PANTHER" id="PTHR12505:SF22">
    <property type="entry name" value="BAH AND COILED-COIL DOMAIN-CONTAINING PROTEIN 1"/>
    <property type="match status" value="1"/>
</dbReference>
<gene>
    <name evidence="2" type="primary">BAHCC1</name>
</gene>
<name>A0AAZ3RML6_ONCTS</name>
<dbReference type="InterPro" id="IPR052429">
    <property type="entry name" value="BAH_domain_protein"/>
</dbReference>